<reference evidence="3 4" key="1">
    <citation type="submission" date="2018-07" db="EMBL/GenBank/DDBJ databases">
        <title>GABA Modulating Bacteria of the Human Gut Microbiota.</title>
        <authorList>
            <person name="Strandwitz P."/>
            <person name="Kim K.H."/>
            <person name="Terekhova D."/>
            <person name="Liu J.K."/>
            <person name="Sharma A."/>
            <person name="Levering J."/>
            <person name="Mcdonald D."/>
            <person name="Dietrich D."/>
            <person name="Ramadhar T.R."/>
            <person name="Lekbua A."/>
            <person name="Mroue N."/>
            <person name="Liston C."/>
            <person name="Stewart E.J."/>
            <person name="Dubin M.J."/>
            <person name="Zengler K."/>
            <person name="Knight R."/>
            <person name="Gilbert J.A."/>
            <person name="Clardy J."/>
            <person name="Lewis K."/>
        </authorList>
    </citation>
    <scope>NUCLEOTIDE SEQUENCE [LARGE SCALE GENOMIC DNA]</scope>
    <source>
        <strain evidence="3 4">KLE1738</strain>
    </source>
</reference>
<evidence type="ECO:0000259" key="2">
    <source>
        <dbReference type="Pfam" id="PF03061"/>
    </source>
</evidence>
<gene>
    <name evidence="3" type="ORF">DV520_11245</name>
</gene>
<sequence>MASLDKEGLYYVKEDPQLGKIRGLDPWAVENGIHLIRMEQDAAEGIMMIRKSNQQQYGTVHGGVLVAFADTIAGHSLAPHGRMCVTQGSTVNFLRPAAGAYLFCRATPLQVGSRICVVSVEQRNDRDELITTALFTFAVVKRMDPILLPPKHPGLSF</sequence>
<evidence type="ECO:0000313" key="3">
    <source>
        <dbReference type="EMBL" id="RFT05699.1"/>
    </source>
</evidence>
<dbReference type="PANTHER" id="PTHR43240">
    <property type="entry name" value="1,4-DIHYDROXY-2-NAPHTHOYL-COA THIOESTERASE 1"/>
    <property type="match status" value="1"/>
</dbReference>
<dbReference type="GO" id="GO:0016289">
    <property type="term" value="F:acyl-CoA hydrolase activity"/>
    <property type="evidence" value="ECO:0007669"/>
    <property type="project" value="UniProtKB-ARBA"/>
</dbReference>
<dbReference type="InterPro" id="IPR003736">
    <property type="entry name" value="PAAI_dom"/>
</dbReference>
<dbReference type="GeneID" id="97996309"/>
<dbReference type="InterPro" id="IPR006683">
    <property type="entry name" value="Thioestr_dom"/>
</dbReference>
<dbReference type="NCBIfam" id="TIGR00369">
    <property type="entry name" value="unchar_dom_1"/>
    <property type="match status" value="1"/>
</dbReference>
<dbReference type="Pfam" id="PF03061">
    <property type="entry name" value="4HBT"/>
    <property type="match status" value="1"/>
</dbReference>
<keyword evidence="4" id="KW-1185">Reference proteome</keyword>
<evidence type="ECO:0000256" key="1">
    <source>
        <dbReference type="ARBA" id="ARBA00022801"/>
    </source>
</evidence>
<proteinExistence type="predicted"/>
<keyword evidence="1" id="KW-0378">Hydrolase</keyword>
<dbReference type="AlphaFoldDB" id="A0A3E2B137"/>
<name>A0A3E2B137_9FIRM</name>
<dbReference type="Gene3D" id="3.10.129.10">
    <property type="entry name" value="Hotdog Thioesterase"/>
    <property type="match status" value="1"/>
</dbReference>
<accession>A0A3E2B137</accession>
<dbReference type="InterPro" id="IPR029069">
    <property type="entry name" value="HotDog_dom_sf"/>
</dbReference>
<dbReference type="OrthoDB" id="328435at2"/>
<dbReference type="EMBL" id="QQRQ01000034">
    <property type="protein sequence ID" value="RFT05699.1"/>
    <property type="molecule type" value="Genomic_DNA"/>
</dbReference>
<feature type="domain" description="Thioesterase" evidence="2">
    <location>
        <begin position="57"/>
        <end position="129"/>
    </location>
</feature>
<protein>
    <submittedName>
        <fullName evidence="3">PaaI family thioesterase</fullName>
    </submittedName>
</protein>
<dbReference type="RefSeq" id="WP_021920797.1">
    <property type="nucleotide sequence ID" value="NZ_CAKXKJ010000001.1"/>
</dbReference>
<dbReference type="SUPFAM" id="SSF54637">
    <property type="entry name" value="Thioesterase/thiol ester dehydrase-isomerase"/>
    <property type="match status" value="1"/>
</dbReference>
<organism evidence="3 4">
    <name type="scientific">Evtepia gabavorous</name>
    <dbReference type="NCBI Taxonomy" id="2211183"/>
    <lineage>
        <taxon>Bacteria</taxon>
        <taxon>Bacillati</taxon>
        <taxon>Bacillota</taxon>
        <taxon>Clostridia</taxon>
        <taxon>Eubacteriales</taxon>
        <taxon>Evtepia</taxon>
    </lineage>
</organism>
<comment type="caution">
    <text evidence="3">The sequence shown here is derived from an EMBL/GenBank/DDBJ whole genome shotgun (WGS) entry which is preliminary data.</text>
</comment>
<dbReference type="CDD" id="cd03443">
    <property type="entry name" value="PaaI_thioesterase"/>
    <property type="match status" value="1"/>
</dbReference>
<evidence type="ECO:0000313" key="4">
    <source>
        <dbReference type="Proteomes" id="UP000260649"/>
    </source>
</evidence>
<dbReference type="Proteomes" id="UP000260649">
    <property type="component" value="Unassembled WGS sequence"/>
</dbReference>